<name>A0A1T4S8P3_9HYPH</name>
<proteinExistence type="predicted"/>
<dbReference type="SUPFAM" id="SSF55781">
    <property type="entry name" value="GAF domain-like"/>
    <property type="match status" value="1"/>
</dbReference>
<sequence length="257" mass="28045">MQNLDYTISSVEKALQLLSLIGDMPGRGLSELSRASGNSKARTYRLLQTMEAAGFVLRSDNEPRYWLGDRSRRLGEQARDQVDIVAAAVPIVERIAARCNETVQVRVRQGTNSCCVLAREPDRTIRHHAEEGRLSPIHVGTSKLLLAYASPRVQKMVLSGPLQAKTAKTIASPERLAEKLVEIRKQGYCISVGENDPDSFAVGAPVRDAAGSVIAVLIIAAPVSRINDEKSAEFTEMVLQGAHQVEGALSLAEFQER</sequence>
<feature type="domain" description="IclR-ED" evidence="5">
    <location>
        <begin position="70"/>
        <end position="251"/>
    </location>
</feature>
<dbReference type="PANTHER" id="PTHR30136:SF35">
    <property type="entry name" value="HTH-TYPE TRANSCRIPTIONAL REGULATOR RV1719"/>
    <property type="match status" value="1"/>
</dbReference>
<dbReference type="PANTHER" id="PTHR30136">
    <property type="entry name" value="HELIX-TURN-HELIX TRANSCRIPTIONAL REGULATOR, ICLR FAMILY"/>
    <property type="match status" value="1"/>
</dbReference>
<dbReference type="InterPro" id="IPR050707">
    <property type="entry name" value="HTH_MetabolicPath_Reg"/>
</dbReference>
<keyword evidence="7" id="KW-1185">Reference proteome</keyword>
<evidence type="ECO:0000313" key="7">
    <source>
        <dbReference type="Proteomes" id="UP000190135"/>
    </source>
</evidence>
<dbReference type="GO" id="GO:0003677">
    <property type="term" value="F:DNA binding"/>
    <property type="evidence" value="ECO:0007669"/>
    <property type="project" value="UniProtKB-KW"/>
</dbReference>
<evidence type="ECO:0000256" key="2">
    <source>
        <dbReference type="ARBA" id="ARBA00023125"/>
    </source>
</evidence>
<dbReference type="SUPFAM" id="SSF46785">
    <property type="entry name" value="Winged helix' DNA-binding domain"/>
    <property type="match status" value="1"/>
</dbReference>
<reference evidence="7" key="1">
    <citation type="submission" date="2017-02" db="EMBL/GenBank/DDBJ databases">
        <authorList>
            <person name="Varghese N."/>
            <person name="Submissions S."/>
        </authorList>
    </citation>
    <scope>NUCLEOTIDE SEQUENCE [LARGE SCALE GENOMIC DNA]</scope>
    <source>
        <strain evidence="7">USBA 369</strain>
    </source>
</reference>
<dbReference type="Proteomes" id="UP000190135">
    <property type="component" value="Unassembled WGS sequence"/>
</dbReference>
<dbReference type="GO" id="GO:0045892">
    <property type="term" value="P:negative regulation of DNA-templated transcription"/>
    <property type="evidence" value="ECO:0007669"/>
    <property type="project" value="TreeGrafter"/>
</dbReference>
<evidence type="ECO:0000256" key="3">
    <source>
        <dbReference type="ARBA" id="ARBA00023163"/>
    </source>
</evidence>
<dbReference type="OrthoDB" id="9807558at2"/>
<dbReference type="PROSITE" id="PS51077">
    <property type="entry name" value="HTH_ICLR"/>
    <property type="match status" value="1"/>
</dbReference>
<dbReference type="GO" id="GO:0003700">
    <property type="term" value="F:DNA-binding transcription factor activity"/>
    <property type="evidence" value="ECO:0007669"/>
    <property type="project" value="TreeGrafter"/>
</dbReference>
<protein>
    <submittedName>
        <fullName evidence="6">Transcriptional regulator, IclR family</fullName>
    </submittedName>
</protein>
<evidence type="ECO:0000313" key="6">
    <source>
        <dbReference type="EMBL" id="SKA24537.1"/>
    </source>
</evidence>
<gene>
    <name evidence="6" type="ORF">SAMN05428963_109102</name>
</gene>
<dbReference type="Gene3D" id="1.10.10.10">
    <property type="entry name" value="Winged helix-like DNA-binding domain superfamily/Winged helix DNA-binding domain"/>
    <property type="match status" value="1"/>
</dbReference>
<keyword evidence="1" id="KW-0805">Transcription regulation</keyword>
<dbReference type="AlphaFoldDB" id="A0A1T4S8P3"/>
<evidence type="ECO:0000259" key="4">
    <source>
        <dbReference type="PROSITE" id="PS51077"/>
    </source>
</evidence>
<dbReference type="InterPro" id="IPR005471">
    <property type="entry name" value="Tscrpt_reg_IclR_N"/>
</dbReference>
<evidence type="ECO:0000256" key="1">
    <source>
        <dbReference type="ARBA" id="ARBA00023015"/>
    </source>
</evidence>
<dbReference type="STRING" id="1365950.SAMN05428963_109102"/>
<feature type="domain" description="HTH iclR-type" evidence="4">
    <location>
        <begin position="8"/>
        <end position="69"/>
    </location>
</feature>
<accession>A0A1T4S8P3</accession>
<dbReference type="EMBL" id="FUXL01000009">
    <property type="protein sequence ID" value="SKA24537.1"/>
    <property type="molecule type" value="Genomic_DNA"/>
</dbReference>
<dbReference type="Pfam" id="PF01614">
    <property type="entry name" value="IclR_C"/>
    <property type="match status" value="1"/>
</dbReference>
<dbReference type="PROSITE" id="PS51078">
    <property type="entry name" value="ICLR_ED"/>
    <property type="match status" value="1"/>
</dbReference>
<dbReference type="InterPro" id="IPR036388">
    <property type="entry name" value="WH-like_DNA-bd_sf"/>
</dbReference>
<dbReference type="InterPro" id="IPR029016">
    <property type="entry name" value="GAF-like_dom_sf"/>
</dbReference>
<dbReference type="Gene3D" id="3.30.450.40">
    <property type="match status" value="1"/>
</dbReference>
<dbReference type="SMART" id="SM00346">
    <property type="entry name" value="HTH_ICLR"/>
    <property type="match status" value="1"/>
</dbReference>
<keyword evidence="2" id="KW-0238">DNA-binding</keyword>
<dbReference type="InterPro" id="IPR014757">
    <property type="entry name" value="Tscrpt_reg_IclR_C"/>
</dbReference>
<organism evidence="6 7">
    <name type="scientific">Consotaella salsifontis</name>
    <dbReference type="NCBI Taxonomy" id="1365950"/>
    <lineage>
        <taxon>Bacteria</taxon>
        <taxon>Pseudomonadati</taxon>
        <taxon>Pseudomonadota</taxon>
        <taxon>Alphaproteobacteria</taxon>
        <taxon>Hyphomicrobiales</taxon>
        <taxon>Aurantimonadaceae</taxon>
        <taxon>Consotaella</taxon>
    </lineage>
</organism>
<keyword evidence="3" id="KW-0804">Transcription</keyword>
<dbReference type="InterPro" id="IPR036390">
    <property type="entry name" value="WH_DNA-bd_sf"/>
</dbReference>
<evidence type="ECO:0000259" key="5">
    <source>
        <dbReference type="PROSITE" id="PS51078"/>
    </source>
</evidence>
<dbReference type="Pfam" id="PF09339">
    <property type="entry name" value="HTH_IclR"/>
    <property type="match status" value="1"/>
</dbReference>